<dbReference type="KEGG" id="rht:NT26_p10246"/>
<keyword evidence="3" id="KW-1185">Reference proteome</keyword>
<dbReference type="Proteomes" id="UP000010792">
    <property type="component" value="Plasmid NT26_p1"/>
</dbReference>
<evidence type="ECO:0000313" key="3">
    <source>
        <dbReference type="Proteomes" id="UP000010792"/>
    </source>
</evidence>
<keyword evidence="2" id="KW-0614">Plasmid</keyword>
<accession>L0NMF0</accession>
<gene>
    <name evidence="2" type="ORF">NT26_p10246</name>
</gene>
<dbReference type="AlphaFoldDB" id="L0NMF0"/>
<geneLocation type="plasmid" evidence="2 3">
    <name>NT26_p1</name>
</geneLocation>
<proteinExistence type="predicted"/>
<feature type="compositionally biased region" description="Basic and acidic residues" evidence="1">
    <location>
        <begin position="49"/>
        <end position="67"/>
    </location>
</feature>
<organism evidence="2 3">
    <name type="scientific">Pseudorhizobium banfieldiae</name>
    <dbReference type="NCBI Taxonomy" id="1125847"/>
    <lineage>
        <taxon>Bacteria</taxon>
        <taxon>Pseudomonadati</taxon>
        <taxon>Pseudomonadota</taxon>
        <taxon>Alphaproteobacteria</taxon>
        <taxon>Hyphomicrobiales</taxon>
        <taxon>Rhizobiaceae</taxon>
        <taxon>Rhizobium/Agrobacterium group</taxon>
        <taxon>Pseudorhizobium</taxon>
    </lineage>
</organism>
<reference evidence="2 3" key="1">
    <citation type="journal article" date="2013" name="Genome Biol. Evol.">
        <title>Life in an arsenic-containing gold mine: genome and physiology of the autotrophic arsenite-oxidizing bacterium rhizobium sp. NT-26.</title>
        <authorList>
            <person name="Andres J."/>
            <person name="Arsene-Ploetze F."/>
            <person name="Barbe V."/>
            <person name="Brochier-Armanet C."/>
            <person name="Cleiss-Arnold J."/>
            <person name="Coppee J.Y."/>
            <person name="Dillies M.A."/>
            <person name="Geist"/>
            <person name="L"/>
            <person name="Joublin A."/>
            <person name="Koechler S."/>
            <person name="Lassalle F."/>
            <person name="Marchal M."/>
            <person name="Medigue C."/>
            <person name="Muller D."/>
            <person name="Nesme X."/>
            <person name="Plewniak F."/>
            <person name="Proux C."/>
            <person name="Ramirez-Bahena M.H."/>
            <person name="Schenowitz C."/>
            <person name="Sismeiro O."/>
            <person name="Vallenet D."/>
            <person name="Santini J.M."/>
            <person name="Bertin P.N."/>
        </authorList>
    </citation>
    <scope>NUCLEOTIDE SEQUENCE [LARGE SCALE GENOMIC DNA]</scope>
    <source>
        <strain evidence="2 3">NT-26</strain>
        <plasmid evidence="2 3">NT26_p1</plasmid>
    </source>
</reference>
<name>L0NMF0_9HYPH</name>
<dbReference type="EMBL" id="FO082821">
    <property type="protein sequence ID" value="CCF22268.1"/>
    <property type="molecule type" value="Genomic_DNA"/>
</dbReference>
<evidence type="ECO:0000256" key="1">
    <source>
        <dbReference type="SAM" id="MobiDB-lite"/>
    </source>
</evidence>
<feature type="region of interest" description="Disordered" evidence="1">
    <location>
        <begin position="19"/>
        <end position="74"/>
    </location>
</feature>
<sequence>MAAVNVPFLISRRLREHSGAKEVGLSENEKAILAGEEGGGGSMGPGSHDLNRTDIRGERSNRHEPSAHRGWPGE</sequence>
<protein>
    <submittedName>
        <fullName evidence="2">Uncharacterized protein</fullName>
    </submittedName>
</protein>
<evidence type="ECO:0000313" key="2">
    <source>
        <dbReference type="EMBL" id="CCF22268.1"/>
    </source>
</evidence>